<evidence type="ECO:0000256" key="1">
    <source>
        <dbReference type="SAM" id="Phobius"/>
    </source>
</evidence>
<dbReference type="Proteomes" id="UP000584824">
    <property type="component" value="Unassembled WGS sequence"/>
</dbReference>
<dbReference type="EMBL" id="JACIDU010000009">
    <property type="protein sequence ID" value="MBB4103978.1"/>
    <property type="molecule type" value="Genomic_DNA"/>
</dbReference>
<sequence length="61" mass="6756">MKASPEQLNQMERYMMKLLMGIIVVTAIASAVPLYMLHEADTRARMAAAPVAQPENTPVVR</sequence>
<reference evidence="2 3" key="1">
    <citation type="submission" date="2020-08" db="EMBL/GenBank/DDBJ databases">
        <title>Genomic Encyclopedia of Type Strains, Phase IV (KMG-IV): sequencing the most valuable type-strain genomes for metagenomic binning, comparative biology and taxonomic classification.</title>
        <authorList>
            <person name="Goeker M."/>
        </authorList>
    </citation>
    <scope>NUCLEOTIDE SEQUENCE [LARGE SCALE GENOMIC DNA]</scope>
    <source>
        <strain evidence="2 3">DSM 26385</strain>
    </source>
</reference>
<organism evidence="2 3">
    <name type="scientific">Allorhizobium borbori</name>
    <dbReference type="NCBI Taxonomy" id="485907"/>
    <lineage>
        <taxon>Bacteria</taxon>
        <taxon>Pseudomonadati</taxon>
        <taxon>Pseudomonadota</taxon>
        <taxon>Alphaproteobacteria</taxon>
        <taxon>Hyphomicrobiales</taxon>
        <taxon>Rhizobiaceae</taxon>
        <taxon>Rhizobium/Agrobacterium group</taxon>
        <taxon>Allorhizobium</taxon>
    </lineage>
</organism>
<protein>
    <submittedName>
        <fullName evidence="2">Uncharacterized protein</fullName>
    </submittedName>
</protein>
<name>A0A7W6K2J8_9HYPH</name>
<gene>
    <name evidence="2" type="ORF">GGQ66_002546</name>
</gene>
<evidence type="ECO:0000313" key="2">
    <source>
        <dbReference type="EMBL" id="MBB4103978.1"/>
    </source>
</evidence>
<keyword evidence="1" id="KW-0472">Membrane</keyword>
<dbReference type="AlphaFoldDB" id="A0A7W6K2J8"/>
<evidence type="ECO:0000313" key="3">
    <source>
        <dbReference type="Proteomes" id="UP000584824"/>
    </source>
</evidence>
<keyword evidence="1" id="KW-0812">Transmembrane</keyword>
<proteinExistence type="predicted"/>
<keyword evidence="1" id="KW-1133">Transmembrane helix</keyword>
<keyword evidence="3" id="KW-1185">Reference proteome</keyword>
<accession>A0A7W6K2J8</accession>
<dbReference type="RefSeq" id="WP_183793013.1">
    <property type="nucleotide sequence ID" value="NZ_JACIDU010000009.1"/>
</dbReference>
<feature type="transmembrane region" description="Helical" evidence="1">
    <location>
        <begin position="14"/>
        <end position="37"/>
    </location>
</feature>
<comment type="caution">
    <text evidence="2">The sequence shown here is derived from an EMBL/GenBank/DDBJ whole genome shotgun (WGS) entry which is preliminary data.</text>
</comment>